<dbReference type="InterPro" id="IPR000594">
    <property type="entry name" value="ThiF_NAD_FAD-bd"/>
</dbReference>
<protein>
    <recommendedName>
        <fullName evidence="1">THIF-type NAD/FAD binding fold domain-containing protein</fullName>
    </recommendedName>
</protein>
<dbReference type="Proteomes" id="UP000248146">
    <property type="component" value="Unassembled WGS sequence"/>
</dbReference>
<evidence type="ECO:0000313" key="3">
    <source>
        <dbReference type="Proteomes" id="UP000248146"/>
    </source>
</evidence>
<dbReference type="InterPro" id="IPR045886">
    <property type="entry name" value="ThiF/MoeB/HesA"/>
</dbReference>
<dbReference type="PANTHER" id="PTHR43267:SF3">
    <property type="entry name" value="THIF PROTEIN"/>
    <property type="match status" value="1"/>
</dbReference>
<dbReference type="EMBL" id="QJRX01000008">
    <property type="protein sequence ID" value="PYC21977.1"/>
    <property type="molecule type" value="Genomic_DNA"/>
</dbReference>
<evidence type="ECO:0000259" key="1">
    <source>
        <dbReference type="Pfam" id="PF00899"/>
    </source>
</evidence>
<dbReference type="GO" id="GO:0061503">
    <property type="term" value="F:tRNA threonylcarbamoyladenosine dehydratase"/>
    <property type="evidence" value="ECO:0007669"/>
    <property type="project" value="TreeGrafter"/>
</dbReference>
<dbReference type="AlphaFoldDB" id="A0A2V4LLJ4"/>
<proteinExistence type="predicted"/>
<dbReference type="GO" id="GO:0008641">
    <property type="term" value="F:ubiquitin-like modifier activating enzyme activity"/>
    <property type="evidence" value="ECO:0007669"/>
    <property type="project" value="InterPro"/>
</dbReference>
<dbReference type="SUPFAM" id="SSF69572">
    <property type="entry name" value="Activating enzymes of the ubiquitin-like proteins"/>
    <property type="match status" value="1"/>
</dbReference>
<dbReference type="PANTHER" id="PTHR43267">
    <property type="entry name" value="TRNA THREONYLCARBAMOYLADENOSINE DEHYDRATASE"/>
    <property type="match status" value="1"/>
</dbReference>
<name>A0A2V4LLJ4_AQUAC</name>
<comment type="caution">
    <text evidence="2">The sequence shown here is derived from an EMBL/GenBank/DDBJ whole genome shotgun (WGS) entry which is preliminary data.</text>
</comment>
<feature type="domain" description="THIF-type NAD/FAD binding fold" evidence="1">
    <location>
        <begin position="32"/>
        <end position="277"/>
    </location>
</feature>
<dbReference type="InterPro" id="IPR035985">
    <property type="entry name" value="Ubiquitin-activating_enz"/>
</dbReference>
<reference evidence="2 3" key="1">
    <citation type="submission" date="2018-06" db="EMBL/GenBank/DDBJ databases">
        <title>Pseudomonas diversity within urban Lake Michigan freshwaters.</title>
        <authorList>
            <person name="Batrich M."/>
            <person name="Hatzopoulos T."/>
            <person name="Putonti C."/>
        </authorList>
    </citation>
    <scope>NUCLEOTIDE SEQUENCE [LARGE SCALE GENOMIC DNA]</scope>
    <source>
        <strain evidence="2 3">MB-090714</strain>
    </source>
</reference>
<dbReference type="Gene3D" id="3.40.50.720">
    <property type="entry name" value="NAD(P)-binding Rossmann-like Domain"/>
    <property type="match status" value="1"/>
</dbReference>
<dbReference type="Pfam" id="PF00899">
    <property type="entry name" value="ThiF"/>
    <property type="match status" value="1"/>
</dbReference>
<accession>A0A2V4LLJ4</accession>
<dbReference type="OrthoDB" id="9804286at2"/>
<gene>
    <name evidence="2" type="ORF">DMO17_16120</name>
</gene>
<sequence>MPAFPFSRTQPMTHPQPPLDHDQFYRELTLRNAGFISSDDQCGLREAVILIAGCGSTGGSVIELLVRSGAEHLILADNGSYELNNANRQNMVASDVGRAKVEVFAERVRQINPYIKLELHGHGVTPDNVEAMVAQADVVVDAIDVTGRAGLEMKFLLHRICQRQYKPVVCGYDMAAAQYIPVFDYRNPDLQVLDNQLSAEQVATLDPMQACSFLVPVECVPLEMYAELDRHLAGKDYTSQLGIAAHLFGTLATALVLDLVNGRPVRDAIYVDVWELTRRRDAQAEREHQHQLEQGRQALAQWRQLPPERPDAFFLERSVKHYQAPLLAGLQGYQQFCIDRRAGIATYAIPNYQLDNKLTRQLLRFAFVHYAKVGFINPQVAALRQLHAEPLEHLAQEDVHIVLVRDSDQQLLAYSTLKAPIARGKRFDDEQRPAFGVETAFGRDLYAQIGELQDLPVEQVREIGRVTKAQVGDPVLEAKAGMLLLSAYGRLLCRADSGVAAMVGDGERQVTLRNLSFFGFRPQIMPARTACIPAEHLYANRYQGREVHPFWLRLDAIDHERVAQIEALIELEGDEFLSRLRDAKQQNTLHIGA</sequence>
<organism evidence="2 3">
    <name type="scientific">Aquipseudomonas alcaligenes</name>
    <name type="common">Pseudomonas alcaligenes</name>
    <dbReference type="NCBI Taxonomy" id="43263"/>
    <lineage>
        <taxon>Bacteria</taxon>
        <taxon>Pseudomonadati</taxon>
        <taxon>Pseudomonadota</taxon>
        <taxon>Gammaproteobacteria</taxon>
        <taxon>Pseudomonadales</taxon>
        <taxon>Pseudomonadaceae</taxon>
        <taxon>Aquipseudomonas</taxon>
    </lineage>
</organism>
<dbReference type="GO" id="GO:0061504">
    <property type="term" value="P:cyclic threonylcarbamoyladenosine biosynthetic process"/>
    <property type="evidence" value="ECO:0007669"/>
    <property type="project" value="TreeGrafter"/>
</dbReference>
<evidence type="ECO:0000313" key="2">
    <source>
        <dbReference type="EMBL" id="PYC21977.1"/>
    </source>
</evidence>